<dbReference type="KEGG" id="psua:FLK61_31010"/>
<reference evidence="4" key="1">
    <citation type="submission" date="2019-07" db="EMBL/GenBank/DDBJ databases">
        <title>Bacillus alkalisoli sp. nov. isolated from saline soil.</title>
        <authorList>
            <person name="Sun J.-Q."/>
            <person name="Xu L."/>
        </authorList>
    </citation>
    <scope>NUCLEOTIDE SEQUENCE [LARGE SCALE GENOMIC DNA]</scope>
    <source>
        <strain evidence="4">M4U3P1</strain>
    </source>
</reference>
<name>A0A859FFY8_9BACI</name>
<feature type="transmembrane region" description="Helical" evidence="1">
    <location>
        <begin position="12"/>
        <end position="35"/>
    </location>
</feature>
<feature type="transmembrane region" description="Helical" evidence="1">
    <location>
        <begin position="252"/>
        <end position="277"/>
    </location>
</feature>
<evidence type="ECO:0000259" key="2">
    <source>
        <dbReference type="Pfam" id="PF03703"/>
    </source>
</evidence>
<evidence type="ECO:0000256" key="1">
    <source>
        <dbReference type="SAM" id="Phobius"/>
    </source>
</evidence>
<sequence length="526" mass="60007">MTNSWKRQHPAVIFITFLSNLKQVIFTLIAVFIVGQSSNTFSTIFTLFFSAFILLSSLVSGLIFWWRFLYIVHEEELQIKQGLFFTKNRYIRRERIQSIDINAKLLQRLFGLVELRIETAGGQGEAEFKITALRQEEAEQIKAMLLRRGSKPVTDSLDAHPNEPLQHNDDDVYGPKEFKEQYSPAFVEEVQEEKREPSYTWDLSVKRLLIAAATSSGVGIAATFIAAVVSQAPSFLPEWLFEMALSRLFQSSLLLIGAFVVTVLALAWLFTFVSTLLKYGQFKVEKDDHDIHISRGVLEKRSLTINEKNITAVRIVQNLLREPFGFVSVYVESAGGGTKDEDQSTILLPLCKRSEVEGLLRELASDFAFTPSYEGLPKKSMRRYMIKLILIPTILAGIATYFLPYGYVSFLLPLAGAFIGYLQYKAAGITTETTYLCMRSRGIAKTDVYLPKKRIQTMDMSQHLLQKVDQLHTIHVSVLTTLSGKTFHLPHISDKQKERFFAWYSYENQTQHLESVDIDEERRSSE</sequence>
<dbReference type="PIRSF" id="PIRSF026631">
    <property type="entry name" value="UCP026631"/>
    <property type="match status" value="1"/>
</dbReference>
<feature type="transmembrane region" description="Helical" evidence="1">
    <location>
        <begin position="384"/>
        <end position="401"/>
    </location>
</feature>
<dbReference type="InterPro" id="IPR005182">
    <property type="entry name" value="YdbS-like_PH"/>
</dbReference>
<keyword evidence="4" id="KW-1185">Reference proteome</keyword>
<protein>
    <submittedName>
        <fullName evidence="3">PH domain-containing protein</fullName>
    </submittedName>
</protein>
<feature type="domain" description="YdbS-like PH" evidence="2">
    <location>
        <begin position="65"/>
        <end position="143"/>
    </location>
</feature>
<dbReference type="RefSeq" id="WP_176009182.1">
    <property type="nucleotide sequence ID" value="NZ_CP041372.2"/>
</dbReference>
<accession>A0A859FFY8</accession>
<feature type="domain" description="YdbS-like PH" evidence="2">
    <location>
        <begin position="424"/>
        <end position="503"/>
    </location>
</feature>
<dbReference type="EMBL" id="CP041372">
    <property type="protein sequence ID" value="QKS71146.1"/>
    <property type="molecule type" value="Genomic_DNA"/>
</dbReference>
<evidence type="ECO:0000313" key="3">
    <source>
        <dbReference type="EMBL" id="QKS71146.1"/>
    </source>
</evidence>
<feature type="domain" description="YdbS-like PH" evidence="2">
    <location>
        <begin position="284"/>
        <end position="362"/>
    </location>
</feature>
<feature type="transmembrane region" description="Helical" evidence="1">
    <location>
        <begin position="41"/>
        <end position="66"/>
    </location>
</feature>
<dbReference type="InterPro" id="IPR014529">
    <property type="entry name" value="UCP026631"/>
</dbReference>
<evidence type="ECO:0000313" key="4">
    <source>
        <dbReference type="Proteomes" id="UP000318138"/>
    </source>
</evidence>
<gene>
    <name evidence="3" type="ORF">FLK61_31010</name>
</gene>
<organism evidence="3 4">
    <name type="scientific">Paenalkalicoccus suaedae</name>
    <dbReference type="NCBI Taxonomy" id="2592382"/>
    <lineage>
        <taxon>Bacteria</taxon>
        <taxon>Bacillati</taxon>
        <taxon>Bacillota</taxon>
        <taxon>Bacilli</taxon>
        <taxon>Bacillales</taxon>
        <taxon>Bacillaceae</taxon>
        <taxon>Paenalkalicoccus</taxon>
    </lineage>
</organism>
<keyword evidence="1" id="KW-0472">Membrane</keyword>
<dbReference type="Proteomes" id="UP000318138">
    <property type="component" value="Chromosome"/>
</dbReference>
<keyword evidence="1" id="KW-0812">Transmembrane</keyword>
<proteinExistence type="predicted"/>
<dbReference type="PANTHER" id="PTHR34473:SF2">
    <property type="entry name" value="UPF0699 TRANSMEMBRANE PROTEIN YDBT"/>
    <property type="match status" value="1"/>
</dbReference>
<dbReference type="Pfam" id="PF03703">
    <property type="entry name" value="bPH_2"/>
    <property type="match status" value="3"/>
</dbReference>
<feature type="transmembrane region" description="Helical" evidence="1">
    <location>
        <begin position="208"/>
        <end position="232"/>
    </location>
</feature>
<dbReference type="PANTHER" id="PTHR34473">
    <property type="entry name" value="UPF0699 TRANSMEMBRANE PROTEIN YDBS"/>
    <property type="match status" value="1"/>
</dbReference>
<dbReference type="AlphaFoldDB" id="A0A859FFY8"/>
<keyword evidence="1" id="KW-1133">Transmembrane helix</keyword>